<evidence type="ECO:0000256" key="3">
    <source>
        <dbReference type="ARBA" id="ARBA00010323"/>
    </source>
</evidence>
<gene>
    <name evidence="13" type="ORF">BFG52_13820</name>
</gene>
<feature type="transmembrane region" description="Helical" evidence="12">
    <location>
        <begin position="346"/>
        <end position="367"/>
    </location>
</feature>
<keyword evidence="4 11" id="KW-1003">Cell membrane</keyword>
<evidence type="ECO:0000256" key="1">
    <source>
        <dbReference type="ARBA" id="ARBA00004651"/>
    </source>
</evidence>
<comment type="subcellular location">
    <subcellularLocation>
        <location evidence="11">Cell inner membrane</location>
    </subcellularLocation>
    <subcellularLocation>
        <location evidence="1">Cell membrane</location>
        <topology evidence="1">Multi-pass membrane protein</topology>
    </subcellularLocation>
</comment>
<evidence type="ECO:0000256" key="8">
    <source>
        <dbReference type="ARBA" id="ARBA00022989"/>
    </source>
</evidence>
<keyword evidence="8 12" id="KW-1133">Transmembrane helix</keyword>
<evidence type="ECO:0000313" key="14">
    <source>
        <dbReference type="Proteomes" id="UP000093391"/>
    </source>
</evidence>
<reference evidence="13 14" key="1">
    <citation type="submission" date="2016-08" db="EMBL/GenBank/DDBJ databases">
        <authorList>
            <person name="Seilhamer J.J."/>
        </authorList>
    </citation>
    <scope>NUCLEOTIDE SEQUENCE [LARGE SCALE GENOMIC DNA]</scope>
    <source>
        <strain evidence="13 14">BRTC-1</strain>
    </source>
</reference>
<keyword evidence="5 11" id="KW-0808">Transferase</keyword>
<keyword evidence="6 11" id="KW-0812">Transmembrane</keyword>
<proteinExistence type="inferred from homology"/>
<feature type="transmembrane region" description="Helical" evidence="12">
    <location>
        <begin position="77"/>
        <end position="96"/>
    </location>
</feature>
<feature type="transmembrane region" description="Helical" evidence="12">
    <location>
        <begin position="117"/>
        <end position="139"/>
    </location>
</feature>
<dbReference type="UniPathway" id="UPA00286"/>
<feature type="transmembrane region" description="Helical" evidence="12">
    <location>
        <begin position="202"/>
        <end position="221"/>
    </location>
</feature>
<dbReference type="GO" id="GO:0005886">
    <property type="term" value="C:plasma membrane"/>
    <property type="evidence" value="ECO:0007669"/>
    <property type="project" value="UniProtKB-SubCell"/>
</dbReference>
<dbReference type="GO" id="GO:0016746">
    <property type="term" value="F:acyltransferase activity"/>
    <property type="evidence" value="ECO:0007669"/>
    <property type="project" value="UniProtKB-KW"/>
</dbReference>
<evidence type="ECO:0000256" key="2">
    <source>
        <dbReference type="ARBA" id="ARBA00005182"/>
    </source>
</evidence>
<keyword evidence="11" id="KW-0997">Cell inner membrane</keyword>
<feature type="transmembrane region" description="Helical" evidence="12">
    <location>
        <begin position="474"/>
        <end position="497"/>
    </location>
</feature>
<dbReference type="PIRSF" id="PIRSF016636">
    <property type="entry name" value="AlgI_DltB"/>
    <property type="match status" value="1"/>
</dbReference>
<dbReference type="EC" id="2.3.1.-" evidence="11"/>
<dbReference type="KEGG" id="ala:BFG52_13820"/>
<evidence type="ECO:0000256" key="9">
    <source>
        <dbReference type="ARBA" id="ARBA00023136"/>
    </source>
</evidence>
<sequence length="499" mass="57154">MFSFLSIEFSLLFIIFFAIYWAFRASPHIQNLLLLAASYSIVYLMAGGLAISILLAFSAIVFALSLAMDRFSAQRKLFLYLGIVITIAQLALFKFYDFFKEHISTVMAQLQLDSSGLAANLILPLGISYYSFQAISYLVSRYRQELDVPRFKLLDLFLHFSFFATITAGPIARAQSARGLQDVDGKPCGMSEQIRRTEPRKILYPSLALCLILFALIKKWWIAGWLADQWVNPVFSNPMQYHSLEVLTAIYGYTLQLFLDFSGYSEMMIGFALLLGLRLPVNFKAPLLAHNIRDFWDKWHISLSTWIRDYIYIPLGGSRDGFARTQFNLLAAMVFSGVWHGYGWNFFFWGLFHGLALVLLNCSDKLYEKLYKVSPKEARNRLYQSGVVGKILGVFITINFVCFCFVFFRAKNFAEALQVFQALLQNTINVPLVNNPLYLLVLLSLAWIMYPFIRRLSTQLRRRIDTLPQYALSIPLFVLFMIIVICAPSGIPGFIYANF</sequence>
<dbReference type="PANTHER" id="PTHR13285:SF23">
    <property type="entry name" value="TEICHOIC ACID D-ALANYLTRANSFERASE"/>
    <property type="match status" value="1"/>
</dbReference>
<dbReference type="InterPro" id="IPR028362">
    <property type="entry name" value="AlgI"/>
</dbReference>
<feature type="transmembrane region" description="Helical" evidence="12">
    <location>
        <begin position="6"/>
        <end position="23"/>
    </location>
</feature>
<evidence type="ECO:0000313" key="13">
    <source>
        <dbReference type="EMBL" id="AOA59327.1"/>
    </source>
</evidence>
<dbReference type="PANTHER" id="PTHR13285">
    <property type="entry name" value="ACYLTRANSFERASE"/>
    <property type="match status" value="1"/>
</dbReference>
<dbReference type="InterPro" id="IPR051085">
    <property type="entry name" value="MB_O-acyltransferase"/>
</dbReference>
<dbReference type="Proteomes" id="UP000093391">
    <property type="component" value="Chromosome"/>
</dbReference>
<evidence type="ECO:0000256" key="4">
    <source>
        <dbReference type="ARBA" id="ARBA00022475"/>
    </source>
</evidence>
<evidence type="ECO:0000256" key="7">
    <source>
        <dbReference type="ARBA" id="ARBA00022841"/>
    </source>
</evidence>
<accession>A0A1B2M2B2</accession>
<name>A0A1B2M2B2_9GAMM</name>
<dbReference type="STRING" id="1789224.BFG52_13820"/>
<comment type="pathway">
    <text evidence="2 11">Glycan biosynthesis; alginate biosynthesis.</text>
</comment>
<keyword evidence="14" id="KW-1185">Reference proteome</keyword>
<feature type="transmembrane region" description="Helical" evidence="12">
    <location>
        <begin position="436"/>
        <end position="453"/>
    </location>
</feature>
<dbReference type="AlphaFoldDB" id="A0A1B2M2B2"/>
<dbReference type="PIRSF" id="PIRSF500217">
    <property type="entry name" value="AlgI"/>
    <property type="match status" value="1"/>
</dbReference>
<evidence type="ECO:0000256" key="12">
    <source>
        <dbReference type="SAM" id="Phobius"/>
    </source>
</evidence>
<evidence type="ECO:0000256" key="6">
    <source>
        <dbReference type="ARBA" id="ARBA00022692"/>
    </source>
</evidence>
<feature type="transmembrane region" description="Helical" evidence="12">
    <location>
        <begin position="387"/>
        <end position="408"/>
    </location>
</feature>
<dbReference type="InterPro" id="IPR004299">
    <property type="entry name" value="MBOAT_fam"/>
</dbReference>
<dbReference type="EMBL" id="CP016895">
    <property type="protein sequence ID" value="AOA59327.1"/>
    <property type="molecule type" value="Genomic_DNA"/>
</dbReference>
<dbReference type="GO" id="GO:0042121">
    <property type="term" value="P:alginic acid biosynthetic process"/>
    <property type="evidence" value="ECO:0007669"/>
    <property type="project" value="UniProtKB-UniRule"/>
</dbReference>
<evidence type="ECO:0000256" key="11">
    <source>
        <dbReference type="PIRNR" id="PIRNR016636"/>
    </source>
</evidence>
<evidence type="ECO:0000256" key="5">
    <source>
        <dbReference type="ARBA" id="ARBA00022679"/>
    </source>
</evidence>
<comment type="similarity">
    <text evidence="3 11">Belongs to the membrane-bound acyltransferase family.</text>
</comment>
<dbReference type="OrthoDB" id="139172at2"/>
<evidence type="ECO:0000256" key="10">
    <source>
        <dbReference type="ARBA" id="ARBA00023315"/>
    </source>
</evidence>
<dbReference type="InterPro" id="IPR024194">
    <property type="entry name" value="Ac/AlaTfrase_AlgI/DltB"/>
</dbReference>
<keyword evidence="9 11" id="KW-0472">Membrane</keyword>
<feature type="transmembrane region" description="Helical" evidence="12">
    <location>
        <begin position="32"/>
        <end position="65"/>
    </location>
</feature>
<keyword evidence="7 11" id="KW-0016">Alginate biosynthesis</keyword>
<protein>
    <recommendedName>
        <fullName evidence="11">Probable alginate O-acetylase</fullName>
        <ecNumber evidence="11">2.3.1.-</ecNumber>
    </recommendedName>
</protein>
<organism evidence="13 14">
    <name type="scientific">Acinetobacter larvae</name>
    <dbReference type="NCBI Taxonomy" id="1789224"/>
    <lineage>
        <taxon>Bacteria</taxon>
        <taxon>Pseudomonadati</taxon>
        <taxon>Pseudomonadota</taxon>
        <taxon>Gammaproteobacteria</taxon>
        <taxon>Moraxellales</taxon>
        <taxon>Moraxellaceae</taxon>
        <taxon>Acinetobacter</taxon>
    </lineage>
</organism>
<dbReference type="Pfam" id="PF03062">
    <property type="entry name" value="MBOAT"/>
    <property type="match status" value="1"/>
</dbReference>
<keyword evidence="10 11" id="KW-0012">Acyltransferase</keyword>